<name>A0AAU8CZ22_9HYPH</name>
<dbReference type="AlphaFoldDB" id="A0AAU8CZ22"/>
<reference evidence="1" key="1">
    <citation type="submission" date="2024-06" db="EMBL/GenBank/DDBJ databases">
        <title>Mesorhizobium karijinii sp. nov., a symbiont of the iconic Swainsona formosa from arid Australia.</title>
        <authorList>
            <person name="Hill Y.J."/>
            <person name="Watkin E.L.J."/>
            <person name="O'Hara G.W."/>
            <person name="Terpolilli J."/>
            <person name="Tye M.L."/>
            <person name="Kohlmeier M.G."/>
        </authorList>
    </citation>
    <scope>NUCLEOTIDE SEQUENCE</scope>
    <source>
        <strain evidence="1">WSM2240</strain>
        <plasmid evidence="1">pMk2240A</plasmid>
    </source>
</reference>
<gene>
    <name evidence="1" type="ORF">ABVK50_31630</name>
</gene>
<organism evidence="1">
    <name type="scientific">Mesorhizobium sp. WSM2240</name>
    <dbReference type="NCBI Taxonomy" id="3228851"/>
    <lineage>
        <taxon>Bacteria</taxon>
        <taxon>Pseudomonadati</taxon>
        <taxon>Pseudomonadota</taxon>
        <taxon>Alphaproteobacteria</taxon>
        <taxon>Hyphomicrobiales</taxon>
        <taxon>Phyllobacteriaceae</taxon>
        <taxon>Mesorhizobium</taxon>
    </lineage>
</organism>
<dbReference type="EMBL" id="CP159256">
    <property type="protein sequence ID" value="XCG52071.1"/>
    <property type="molecule type" value="Genomic_DNA"/>
</dbReference>
<protein>
    <submittedName>
        <fullName evidence="1">Uncharacterized protein</fullName>
    </submittedName>
</protein>
<geneLocation type="plasmid" evidence="1">
    <name>pMk2240A</name>
</geneLocation>
<accession>A0AAU8CZ22</accession>
<evidence type="ECO:0000313" key="1">
    <source>
        <dbReference type="EMBL" id="XCG52071.1"/>
    </source>
</evidence>
<keyword evidence="1" id="KW-0614">Plasmid</keyword>
<dbReference type="RefSeq" id="WP_353646875.1">
    <property type="nucleotide sequence ID" value="NZ_CP159256.1"/>
</dbReference>
<proteinExistence type="predicted"/>
<sequence length="163" mass="18269">MSYEDIPAPPNIDNFRADHITVYGVKLNEYEDEPLLPLSSLSKLWLAIKVVDDKGTKDKEFITIAVAYGYAFEGHCYRMDRPKLLVFEHEDDKPASGCGFGGDYRMWRIRSKTELLEIALSFDLAEKLILEANLPGNRAPNTYGNNMQLAHRSGRIGKSGAGS</sequence>